<evidence type="ECO:0000313" key="2">
    <source>
        <dbReference type="EMBL" id="KAK2706970.1"/>
    </source>
</evidence>
<feature type="coiled-coil region" evidence="1">
    <location>
        <begin position="2"/>
        <end position="29"/>
    </location>
</feature>
<gene>
    <name evidence="2" type="ORF">QYM36_014860</name>
</gene>
<name>A0AA88HDC7_ARTSF</name>
<evidence type="ECO:0000256" key="1">
    <source>
        <dbReference type="SAM" id="Coils"/>
    </source>
</evidence>
<protein>
    <submittedName>
        <fullName evidence="2">Uncharacterized protein</fullName>
    </submittedName>
</protein>
<proteinExistence type="predicted"/>
<sequence>IYKSLKAEIRRSENRMAQIQNRIEDYEQEKILDSLVFNGVRQLPGEELKATT</sequence>
<keyword evidence="1" id="KW-0175">Coiled coil</keyword>
<comment type="caution">
    <text evidence="2">The sequence shown here is derived from an EMBL/GenBank/DDBJ whole genome shotgun (WGS) entry which is preliminary data.</text>
</comment>
<dbReference type="AlphaFoldDB" id="A0AA88HDC7"/>
<feature type="non-terminal residue" evidence="2">
    <location>
        <position position="1"/>
    </location>
</feature>
<reference evidence="2" key="1">
    <citation type="submission" date="2023-07" db="EMBL/GenBank/DDBJ databases">
        <title>Chromosome-level genome assembly of Artemia franciscana.</title>
        <authorList>
            <person name="Jo E."/>
        </authorList>
    </citation>
    <scope>NUCLEOTIDE SEQUENCE</scope>
    <source>
        <tissue evidence="2">Whole body</tissue>
    </source>
</reference>
<accession>A0AA88HDC7</accession>
<dbReference type="EMBL" id="JAVRJZ010000019">
    <property type="protein sequence ID" value="KAK2706970.1"/>
    <property type="molecule type" value="Genomic_DNA"/>
</dbReference>
<organism evidence="2 3">
    <name type="scientific">Artemia franciscana</name>
    <name type="common">Brine shrimp</name>
    <name type="synonym">Artemia sanfranciscana</name>
    <dbReference type="NCBI Taxonomy" id="6661"/>
    <lineage>
        <taxon>Eukaryota</taxon>
        <taxon>Metazoa</taxon>
        <taxon>Ecdysozoa</taxon>
        <taxon>Arthropoda</taxon>
        <taxon>Crustacea</taxon>
        <taxon>Branchiopoda</taxon>
        <taxon>Anostraca</taxon>
        <taxon>Artemiidae</taxon>
        <taxon>Artemia</taxon>
    </lineage>
</organism>
<feature type="non-terminal residue" evidence="2">
    <location>
        <position position="52"/>
    </location>
</feature>
<evidence type="ECO:0000313" key="3">
    <source>
        <dbReference type="Proteomes" id="UP001187531"/>
    </source>
</evidence>
<keyword evidence="3" id="KW-1185">Reference proteome</keyword>
<dbReference type="Proteomes" id="UP001187531">
    <property type="component" value="Unassembled WGS sequence"/>
</dbReference>